<evidence type="ECO:0000313" key="2">
    <source>
        <dbReference type="EMBL" id="PNR59558.1"/>
    </source>
</evidence>
<proteinExistence type="predicted"/>
<feature type="region of interest" description="Disordered" evidence="1">
    <location>
        <begin position="1"/>
        <end position="21"/>
    </location>
</feature>
<dbReference type="PaxDb" id="3218-PP1S7_503V6.1"/>
<dbReference type="Gramene" id="Pp3c2_7260V3.1">
    <property type="protein sequence ID" value="PAC:32935827.CDS.1"/>
    <property type="gene ID" value="Pp3c2_7260"/>
</dbReference>
<evidence type="ECO:0000313" key="3">
    <source>
        <dbReference type="EnsemblPlants" id="PAC:32935827.CDS.1"/>
    </source>
</evidence>
<dbReference type="Gramene" id="Pp3c2_7260V3.2">
    <property type="protein sequence ID" value="PAC:32935828.CDS.1"/>
    <property type="gene ID" value="Pp3c2_7260"/>
</dbReference>
<name>A0A2K1L0K4_PHYPA</name>
<accession>A0A2K1L0K4</accession>
<dbReference type="EMBL" id="ABEU02000002">
    <property type="protein sequence ID" value="PNR59558.1"/>
    <property type="molecule type" value="Genomic_DNA"/>
</dbReference>
<sequence length="70" mass="7595">MSQSDAVSTPAAKHALTNSPQTLQCRRSRSLLKPATDDLLELGFEGLKICGCRLFVLWGGGLVQCRVFDS</sequence>
<evidence type="ECO:0000313" key="4">
    <source>
        <dbReference type="Proteomes" id="UP000006727"/>
    </source>
</evidence>
<evidence type="ECO:0000256" key="1">
    <source>
        <dbReference type="SAM" id="MobiDB-lite"/>
    </source>
</evidence>
<reference evidence="2 4" key="2">
    <citation type="journal article" date="2018" name="Plant J.">
        <title>The Physcomitrella patens chromosome-scale assembly reveals moss genome structure and evolution.</title>
        <authorList>
            <person name="Lang D."/>
            <person name="Ullrich K.K."/>
            <person name="Murat F."/>
            <person name="Fuchs J."/>
            <person name="Jenkins J."/>
            <person name="Haas F.B."/>
            <person name="Piednoel M."/>
            <person name="Gundlach H."/>
            <person name="Van Bel M."/>
            <person name="Meyberg R."/>
            <person name="Vives C."/>
            <person name="Morata J."/>
            <person name="Symeonidi A."/>
            <person name="Hiss M."/>
            <person name="Muchero W."/>
            <person name="Kamisugi Y."/>
            <person name="Saleh O."/>
            <person name="Blanc G."/>
            <person name="Decker E.L."/>
            <person name="van Gessel N."/>
            <person name="Grimwood J."/>
            <person name="Hayes R.D."/>
            <person name="Graham S.W."/>
            <person name="Gunter L.E."/>
            <person name="McDaniel S.F."/>
            <person name="Hoernstein S.N.W."/>
            <person name="Larsson A."/>
            <person name="Li F.W."/>
            <person name="Perroud P.F."/>
            <person name="Phillips J."/>
            <person name="Ranjan P."/>
            <person name="Rokshar D.S."/>
            <person name="Rothfels C.J."/>
            <person name="Schneider L."/>
            <person name="Shu S."/>
            <person name="Stevenson D.W."/>
            <person name="Thummler F."/>
            <person name="Tillich M."/>
            <person name="Villarreal Aguilar J.C."/>
            <person name="Widiez T."/>
            <person name="Wong G.K."/>
            <person name="Wymore A."/>
            <person name="Zhang Y."/>
            <person name="Zimmer A.D."/>
            <person name="Quatrano R.S."/>
            <person name="Mayer K.F.X."/>
            <person name="Goodstein D."/>
            <person name="Casacuberta J.M."/>
            <person name="Vandepoele K."/>
            <person name="Reski R."/>
            <person name="Cuming A.C."/>
            <person name="Tuskan G.A."/>
            <person name="Maumus F."/>
            <person name="Salse J."/>
            <person name="Schmutz J."/>
            <person name="Rensing S.A."/>
        </authorList>
    </citation>
    <scope>NUCLEOTIDE SEQUENCE [LARGE SCALE GENOMIC DNA]</scope>
    <source>
        <strain evidence="3 4">cv. Gransden 2004</strain>
    </source>
</reference>
<dbReference type="EnsemblPlants" id="Pp3c2_7260V3.2">
    <property type="protein sequence ID" value="PAC:32935828.CDS.1"/>
    <property type="gene ID" value="Pp3c2_7260"/>
</dbReference>
<organism evidence="2">
    <name type="scientific">Physcomitrium patens</name>
    <name type="common">Spreading-leaved earth moss</name>
    <name type="synonym">Physcomitrella patens</name>
    <dbReference type="NCBI Taxonomy" id="3218"/>
    <lineage>
        <taxon>Eukaryota</taxon>
        <taxon>Viridiplantae</taxon>
        <taxon>Streptophyta</taxon>
        <taxon>Embryophyta</taxon>
        <taxon>Bryophyta</taxon>
        <taxon>Bryophytina</taxon>
        <taxon>Bryopsida</taxon>
        <taxon>Funariidae</taxon>
        <taxon>Funariales</taxon>
        <taxon>Funariaceae</taxon>
        <taxon>Physcomitrium</taxon>
    </lineage>
</organism>
<dbReference type="EnsemblPlants" id="Pp3c2_7260V3.1">
    <property type="protein sequence ID" value="PAC:32935827.CDS.1"/>
    <property type="gene ID" value="Pp3c2_7260"/>
</dbReference>
<protein>
    <submittedName>
        <fullName evidence="2 3">Uncharacterized protein</fullName>
    </submittedName>
</protein>
<dbReference type="AlphaFoldDB" id="A0A2K1L0K4"/>
<dbReference type="Proteomes" id="UP000006727">
    <property type="component" value="Chromosome 2"/>
</dbReference>
<reference evidence="3" key="3">
    <citation type="submission" date="2020-12" db="UniProtKB">
        <authorList>
            <consortium name="EnsemblPlants"/>
        </authorList>
    </citation>
    <scope>IDENTIFICATION</scope>
</reference>
<keyword evidence="4" id="KW-1185">Reference proteome</keyword>
<gene>
    <name evidence="2" type="ORF">PHYPA_002349</name>
</gene>
<dbReference type="InParanoid" id="A0A2K1L0K4"/>
<reference evidence="2 4" key="1">
    <citation type="journal article" date="2008" name="Science">
        <title>The Physcomitrella genome reveals evolutionary insights into the conquest of land by plants.</title>
        <authorList>
            <person name="Rensing S."/>
            <person name="Lang D."/>
            <person name="Zimmer A."/>
            <person name="Terry A."/>
            <person name="Salamov A."/>
            <person name="Shapiro H."/>
            <person name="Nishiyama T."/>
            <person name="Perroud P.-F."/>
            <person name="Lindquist E."/>
            <person name="Kamisugi Y."/>
            <person name="Tanahashi T."/>
            <person name="Sakakibara K."/>
            <person name="Fujita T."/>
            <person name="Oishi K."/>
            <person name="Shin-I T."/>
            <person name="Kuroki Y."/>
            <person name="Toyoda A."/>
            <person name="Suzuki Y."/>
            <person name="Hashimoto A."/>
            <person name="Yamaguchi K."/>
            <person name="Sugano A."/>
            <person name="Kohara Y."/>
            <person name="Fujiyama A."/>
            <person name="Anterola A."/>
            <person name="Aoki S."/>
            <person name="Ashton N."/>
            <person name="Barbazuk W.B."/>
            <person name="Barker E."/>
            <person name="Bennetzen J."/>
            <person name="Bezanilla M."/>
            <person name="Blankenship R."/>
            <person name="Cho S.H."/>
            <person name="Dutcher S."/>
            <person name="Estelle M."/>
            <person name="Fawcett J.A."/>
            <person name="Gundlach H."/>
            <person name="Hanada K."/>
            <person name="Heyl A."/>
            <person name="Hicks K.A."/>
            <person name="Hugh J."/>
            <person name="Lohr M."/>
            <person name="Mayer K."/>
            <person name="Melkozernov A."/>
            <person name="Murata T."/>
            <person name="Nelson D."/>
            <person name="Pils B."/>
            <person name="Prigge M."/>
            <person name="Reiss B."/>
            <person name="Renner T."/>
            <person name="Rombauts S."/>
            <person name="Rushton P."/>
            <person name="Sanderfoot A."/>
            <person name="Schween G."/>
            <person name="Shiu S.-H."/>
            <person name="Stueber K."/>
            <person name="Theodoulou F.L."/>
            <person name="Tu H."/>
            <person name="Van de Peer Y."/>
            <person name="Verrier P.J."/>
            <person name="Waters E."/>
            <person name="Wood A."/>
            <person name="Yang L."/>
            <person name="Cove D."/>
            <person name="Cuming A."/>
            <person name="Hasebe M."/>
            <person name="Lucas S."/>
            <person name="Mishler D.B."/>
            <person name="Reski R."/>
            <person name="Grigoriev I."/>
            <person name="Quatrano R.S."/>
            <person name="Boore J.L."/>
        </authorList>
    </citation>
    <scope>NUCLEOTIDE SEQUENCE [LARGE SCALE GENOMIC DNA]</scope>
    <source>
        <strain evidence="3 4">cv. Gransden 2004</strain>
    </source>
</reference>